<dbReference type="Pfam" id="PF00644">
    <property type="entry name" value="PARP"/>
    <property type="match status" value="1"/>
</dbReference>
<dbReference type="GO" id="GO:0070212">
    <property type="term" value="P:protein poly-ADP-ribosylation"/>
    <property type="evidence" value="ECO:0007669"/>
    <property type="project" value="TreeGrafter"/>
</dbReference>
<dbReference type="EMBL" id="JARK01000072">
    <property type="protein sequence ID" value="EYC44082.1"/>
    <property type="molecule type" value="Genomic_DNA"/>
</dbReference>
<dbReference type="Gene3D" id="3.90.228.10">
    <property type="match status" value="1"/>
</dbReference>
<dbReference type="GO" id="GO:0005730">
    <property type="term" value="C:nucleolus"/>
    <property type="evidence" value="ECO:0007669"/>
    <property type="project" value="TreeGrafter"/>
</dbReference>
<feature type="domain" description="PARP catalytic" evidence="5">
    <location>
        <begin position="1"/>
        <end position="166"/>
    </location>
</feature>
<organism evidence="6 7">
    <name type="scientific">Ancylostoma ceylanicum</name>
    <dbReference type="NCBI Taxonomy" id="53326"/>
    <lineage>
        <taxon>Eukaryota</taxon>
        <taxon>Metazoa</taxon>
        <taxon>Ecdysozoa</taxon>
        <taxon>Nematoda</taxon>
        <taxon>Chromadorea</taxon>
        <taxon>Rhabditida</taxon>
        <taxon>Rhabditina</taxon>
        <taxon>Rhabditomorpha</taxon>
        <taxon>Strongyloidea</taxon>
        <taxon>Ancylostomatidae</taxon>
        <taxon>Ancylostomatinae</taxon>
        <taxon>Ancylostoma</taxon>
    </lineage>
</organism>
<accession>A0A016WXW8</accession>
<dbReference type="GO" id="GO:1990404">
    <property type="term" value="F:NAD+-protein mono-ADP-ribosyltransferase activity"/>
    <property type="evidence" value="ECO:0007669"/>
    <property type="project" value="TreeGrafter"/>
</dbReference>
<protein>
    <recommendedName>
        <fullName evidence="4">Poly [ADP-ribose] polymerase</fullName>
        <shortName evidence="4">PARP</shortName>
        <ecNumber evidence="4">2.4.2.-</ecNumber>
    </recommendedName>
</protein>
<dbReference type="InterPro" id="IPR012317">
    <property type="entry name" value="Poly(ADP-ribose)pol_cat_dom"/>
</dbReference>
<sequence length="166" mass="18794">MPDRGGAVRPADARSRRCCAARGCPIAAVLCDPQMPDRGGAVRPTHDPRQLHDGVYLSDAFEKSSHYCETSAKNYRYMILCRTALGKNYQLKSWNYSYKDEMPKGYDSLHAFGQQYPKTSITINGVAMPLCDFGNHSQNRYAPLQFSEYIVKDSTRVLPQYLVIFQ</sequence>
<dbReference type="PANTHER" id="PTHR10459:SF117">
    <property type="entry name" value="POLY [ADP-RIBOSE] POLYMERASE TANKYRASE"/>
    <property type="match status" value="1"/>
</dbReference>
<evidence type="ECO:0000256" key="2">
    <source>
        <dbReference type="ARBA" id="ARBA00022679"/>
    </source>
</evidence>
<keyword evidence="3 4" id="KW-0520">NAD</keyword>
<dbReference type="PANTHER" id="PTHR10459">
    <property type="entry name" value="DNA LIGASE"/>
    <property type="match status" value="1"/>
</dbReference>
<evidence type="ECO:0000313" key="7">
    <source>
        <dbReference type="Proteomes" id="UP000024635"/>
    </source>
</evidence>
<dbReference type="PROSITE" id="PS51059">
    <property type="entry name" value="PARP_CATALYTIC"/>
    <property type="match status" value="1"/>
</dbReference>
<dbReference type="OrthoDB" id="5831138at2759"/>
<dbReference type="GO" id="GO:0006302">
    <property type="term" value="P:double-strand break repair"/>
    <property type="evidence" value="ECO:0007669"/>
    <property type="project" value="TreeGrafter"/>
</dbReference>
<reference evidence="7" key="1">
    <citation type="journal article" date="2015" name="Nat. Genet.">
        <title>The genome and transcriptome of the zoonotic hookworm Ancylostoma ceylanicum identify infection-specific gene families.</title>
        <authorList>
            <person name="Schwarz E.M."/>
            <person name="Hu Y."/>
            <person name="Antoshechkin I."/>
            <person name="Miller M.M."/>
            <person name="Sternberg P.W."/>
            <person name="Aroian R.V."/>
        </authorList>
    </citation>
    <scope>NUCLEOTIDE SEQUENCE</scope>
    <source>
        <strain evidence="7">HY135</strain>
    </source>
</reference>
<evidence type="ECO:0000256" key="3">
    <source>
        <dbReference type="ARBA" id="ARBA00023027"/>
    </source>
</evidence>
<dbReference type="AlphaFoldDB" id="A0A016WXW8"/>
<gene>
    <name evidence="6" type="primary">Acey_s0472.g2059</name>
    <name evidence="6" type="ORF">Y032_0472g2059</name>
</gene>
<name>A0A016WXW8_9BILA</name>
<keyword evidence="1 4" id="KW-0328">Glycosyltransferase</keyword>
<evidence type="ECO:0000256" key="1">
    <source>
        <dbReference type="ARBA" id="ARBA00022676"/>
    </source>
</evidence>
<dbReference type="InterPro" id="IPR050800">
    <property type="entry name" value="ARTD/PARP"/>
</dbReference>
<keyword evidence="7" id="KW-1185">Reference proteome</keyword>
<evidence type="ECO:0000256" key="4">
    <source>
        <dbReference type="RuleBase" id="RU362114"/>
    </source>
</evidence>
<dbReference type="GO" id="GO:0003950">
    <property type="term" value="F:NAD+ poly-ADP-ribosyltransferase activity"/>
    <property type="evidence" value="ECO:0007669"/>
    <property type="project" value="UniProtKB-UniRule"/>
</dbReference>
<dbReference type="EC" id="2.4.2.-" evidence="4"/>
<keyword evidence="2 4" id="KW-0808">Transferase</keyword>
<proteinExistence type="predicted"/>
<evidence type="ECO:0000313" key="6">
    <source>
        <dbReference type="EMBL" id="EYC44082.1"/>
    </source>
</evidence>
<dbReference type="Proteomes" id="UP000024635">
    <property type="component" value="Unassembled WGS sequence"/>
</dbReference>
<evidence type="ECO:0000259" key="5">
    <source>
        <dbReference type="PROSITE" id="PS51059"/>
    </source>
</evidence>
<dbReference type="SUPFAM" id="SSF56399">
    <property type="entry name" value="ADP-ribosylation"/>
    <property type="match status" value="1"/>
</dbReference>
<comment type="caution">
    <text evidence="6">The sequence shown here is derived from an EMBL/GenBank/DDBJ whole genome shotgun (WGS) entry which is preliminary data.</text>
</comment>